<dbReference type="PANTHER" id="PTHR45677">
    <property type="entry name" value="GLUTAMATE DECARBOXYLASE-RELATED"/>
    <property type="match status" value="1"/>
</dbReference>
<sequence length="294" mass="32277">LFCAVFSPNLIEEEYSVNVAAAEVEAIAMSADFAGYDPGKANGIFTFGGLGTWLYAMKVGLTKALGKESRYTGIRQDAQILTSEVSHFSKVNCADWTGLGMDNVREIPLNEDNSMNLDELAKALEECHEAGKPIGLITCTTGTTDAFGVDDVKGVVKVRDRFVAKFNPGYTPHVHADAVIGWAWMAFRNYDFDENPLGFSPELRDDLRSAAAKLRNNHFADSIGIDFHKTGYTSYVSSLFLLKNGDDFELLRRPAEEEAYLFHFGAYNPGEYSLESSRAASGALAAWANLKFFG</sequence>
<dbReference type="InterPro" id="IPR015421">
    <property type="entry name" value="PyrdxlP-dep_Trfase_major"/>
</dbReference>
<protein>
    <recommendedName>
        <fullName evidence="7">Aspartate aminotransferase family protein</fullName>
    </recommendedName>
</protein>
<dbReference type="GO" id="GO:0016831">
    <property type="term" value="F:carboxy-lyase activity"/>
    <property type="evidence" value="ECO:0007669"/>
    <property type="project" value="UniProtKB-KW"/>
</dbReference>
<dbReference type="Gene3D" id="3.40.640.10">
    <property type="entry name" value="Type I PLP-dependent aspartate aminotransferase-like (Major domain)"/>
    <property type="match status" value="1"/>
</dbReference>
<reference evidence="6" key="1">
    <citation type="journal article" date="2014" name="Front. Microbiol.">
        <title>High frequency of phylogenetically diverse reductive dehalogenase-homologous genes in deep subseafloor sedimentary metagenomes.</title>
        <authorList>
            <person name="Kawai M."/>
            <person name="Futagami T."/>
            <person name="Toyoda A."/>
            <person name="Takaki Y."/>
            <person name="Nishi S."/>
            <person name="Hori S."/>
            <person name="Arai W."/>
            <person name="Tsubouchi T."/>
            <person name="Morono Y."/>
            <person name="Uchiyama I."/>
            <person name="Ito T."/>
            <person name="Fujiyama A."/>
            <person name="Inagaki F."/>
            <person name="Takami H."/>
        </authorList>
    </citation>
    <scope>NUCLEOTIDE SEQUENCE</scope>
    <source>
        <strain evidence="6">Expedition CK06-06</strain>
    </source>
</reference>
<dbReference type="EMBL" id="BART01019687">
    <property type="protein sequence ID" value="GAG94980.1"/>
    <property type="molecule type" value="Genomic_DNA"/>
</dbReference>
<dbReference type="AlphaFoldDB" id="X1BIY8"/>
<comment type="cofactor">
    <cofactor evidence="1">
        <name>pyridoxal 5'-phosphate</name>
        <dbReference type="ChEBI" id="CHEBI:597326"/>
    </cofactor>
</comment>
<evidence type="ECO:0000256" key="1">
    <source>
        <dbReference type="ARBA" id="ARBA00001933"/>
    </source>
</evidence>
<dbReference type="SUPFAM" id="SSF53383">
    <property type="entry name" value="PLP-dependent transferases"/>
    <property type="match status" value="1"/>
</dbReference>
<gene>
    <name evidence="6" type="ORF">S01H4_36773</name>
</gene>
<dbReference type="GO" id="GO:0019752">
    <property type="term" value="P:carboxylic acid metabolic process"/>
    <property type="evidence" value="ECO:0007669"/>
    <property type="project" value="InterPro"/>
</dbReference>
<comment type="similarity">
    <text evidence="2">Belongs to the group II decarboxylase family.</text>
</comment>
<keyword evidence="5" id="KW-0456">Lyase</keyword>
<dbReference type="GO" id="GO:0005737">
    <property type="term" value="C:cytoplasm"/>
    <property type="evidence" value="ECO:0007669"/>
    <property type="project" value="TreeGrafter"/>
</dbReference>
<organism evidence="6">
    <name type="scientific">marine sediment metagenome</name>
    <dbReference type="NCBI Taxonomy" id="412755"/>
    <lineage>
        <taxon>unclassified sequences</taxon>
        <taxon>metagenomes</taxon>
        <taxon>ecological metagenomes</taxon>
    </lineage>
</organism>
<keyword evidence="3" id="KW-0210">Decarboxylase</keyword>
<evidence type="ECO:0000256" key="5">
    <source>
        <dbReference type="ARBA" id="ARBA00023239"/>
    </source>
</evidence>
<dbReference type="GO" id="GO:0030170">
    <property type="term" value="F:pyridoxal phosphate binding"/>
    <property type="evidence" value="ECO:0007669"/>
    <property type="project" value="InterPro"/>
</dbReference>
<dbReference type="PANTHER" id="PTHR45677:SF13">
    <property type="entry name" value="LP10922P"/>
    <property type="match status" value="1"/>
</dbReference>
<name>X1BIY8_9ZZZZ</name>
<comment type="caution">
    <text evidence="6">The sequence shown here is derived from an EMBL/GenBank/DDBJ whole genome shotgun (WGS) entry which is preliminary data.</text>
</comment>
<keyword evidence="4" id="KW-0663">Pyridoxal phosphate</keyword>
<evidence type="ECO:0000256" key="4">
    <source>
        <dbReference type="ARBA" id="ARBA00022898"/>
    </source>
</evidence>
<feature type="non-terminal residue" evidence="6">
    <location>
        <position position="1"/>
    </location>
</feature>
<dbReference type="InterPro" id="IPR002129">
    <property type="entry name" value="PyrdxlP-dep_de-COase"/>
</dbReference>
<proteinExistence type="inferred from homology"/>
<evidence type="ECO:0000256" key="2">
    <source>
        <dbReference type="ARBA" id="ARBA00009533"/>
    </source>
</evidence>
<dbReference type="InterPro" id="IPR015424">
    <property type="entry name" value="PyrdxlP-dep_Trfase"/>
</dbReference>
<evidence type="ECO:0000256" key="3">
    <source>
        <dbReference type="ARBA" id="ARBA00022793"/>
    </source>
</evidence>
<accession>X1BIY8</accession>
<dbReference type="Pfam" id="PF00282">
    <property type="entry name" value="Pyridoxal_deC"/>
    <property type="match status" value="1"/>
</dbReference>
<evidence type="ECO:0008006" key="7">
    <source>
        <dbReference type="Google" id="ProtNLM"/>
    </source>
</evidence>
<evidence type="ECO:0000313" key="6">
    <source>
        <dbReference type="EMBL" id="GAG94980.1"/>
    </source>
</evidence>
<feature type="non-terminal residue" evidence="6">
    <location>
        <position position="294"/>
    </location>
</feature>